<accession>A0A3M7J9J1</accession>
<dbReference type="Gene3D" id="2.60.120.330">
    <property type="entry name" value="B-lactam Antibiotic, Isopenicillin N Synthase, Chain"/>
    <property type="match status" value="1"/>
</dbReference>
<protein>
    <recommendedName>
        <fullName evidence="3">Fe2OG dioxygenase domain-containing protein</fullName>
    </recommendedName>
</protein>
<dbReference type="GO" id="GO:0046872">
    <property type="term" value="F:metal ion binding"/>
    <property type="evidence" value="ECO:0007669"/>
    <property type="project" value="UniProtKB-KW"/>
</dbReference>
<feature type="domain" description="Fe2OG dioxygenase" evidence="3">
    <location>
        <begin position="191"/>
        <end position="301"/>
    </location>
</feature>
<comment type="similarity">
    <text evidence="1 2">Belongs to the iron/ascorbate-dependent oxidoreductase family.</text>
</comment>
<dbReference type="InterPro" id="IPR005123">
    <property type="entry name" value="Oxoglu/Fe-dep_dioxygenase_dom"/>
</dbReference>
<keyword evidence="2" id="KW-0560">Oxidoreductase</keyword>
<keyword evidence="2" id="KW-0479">Metal-binding</keyword>
<evidence type="ECO:0000256" key="1">
    <source>
        <dbReference type="ARBA" id="ARBA00008056"/>
    </source>
</evidence>
<dbReference type="VEuPathDB" id="FungiDB:BTJ68_12549"/>
<evidence type="ECO:0000313" key="5">
    <source>
        <dbReference type="Proteomes" id="UP000281677"/>
    </source>
</evidence>
<gene>
    <name evidence="4" type="ORF">D0859_01443</name>
</gene>
<organism evidence="4 5">
    <name type="scientific">Hortaea werneckii</name>
    <name type="common">Black yeast</name>
    <name type="synonym">Cladosporium werneckii</name>
    <dbReference type="NCBI Taxonomy" id="91943"/>
    <lineage>
        <taxon>Eukaryota</taxon>
        <taxon>Fungi</taxon>
        <taxon>Dikarya</taxon>
        <taxon>Ascomycota</taxon>
        <taxon>Pezizomycotina</taxon>
        <taxon>Dothideomycetes</taxon>
        <taxon>Dothideomycetidae</taxon>
        <taxon>Mycosphaerellales</taxon>
        <taxon>Teratosphaeriaceae</taxon>
        <taxon>Hortaea</taxon>
    </lineage>
</organism>
<dbReference type="EMBL" id="QWIT01000023">
    <property type="protein sequence ID" value="RMZ34428.1"/>
    <property type="molecule type" value="Genomic_DNA"/>
</dbReference>
<evidence type="ECO:0000313" key="4">
    <source>
        <dbReference type="EMBL" id="RMZ34428.1"/>
    </source>
</evidence>
<evidence type="ECO:0000256" key="2">
    <source>
        <dbReference type="RuleBase" id="RU003682"/>
    </source>
</evidence>
<comment type="caution">
    <text evidence="4">The sequence shown here is derived from an EMBL/GenBank/DDBJ whole genome shotgun (WGS) entry which is preliminary data.</text>
</comment>
<dbReference type="InterPro" id="IPR050231">
    <property type="entry name" value="Iron_ascorbate_oxido_reductase"/>
</dbReference>
<dbReference type="InterPro" id="IPR026992">
    <property type="entry name" value="DIOX_N"/>
</dbReference>
<name>A0A3M7J9J1_HORWE</name>
<dbReference type="Proteomes" id="UP000281677">
    <property type="component" value="Unassembled WGS sequence"/>
</dbReference>
<dbReference type="InterPro" id="IPR027443">
    <property type="entry name" value="IPNS-like_sf"/>
</dbReference>
<keyword evidence="2" id="KW-0408">Iron</keyword>
<reference evidence="4 5" key="1">
    <citation type="journal article" date="2018" name="BMC Genomics">
        <title>Genomic evidence for intraspecific hybridization in a clonal and extremely halotolerant yeast.</title>
        <authorList>
            <person name="Gostincar C."/>
            <person name="Stajich J.E."/>
            <person name="Zupancic J."/>
            <person name="Zalar P."/>
            <person name="Gunde-Cimerman N."/>
        </authorList>
    </citation>
    <scope>NUCLEOTIDE SEQUENCE [LARGE SCALE GENOMIC DNA]</scope>
    <source>
        <strain evidence="4 5">EXF-120</strain>
    </source>
</reference>
<dbReference type="InterPro" id="IPR044861">
    <property type="entry name" value="IPNS-like_FE2OG_OXY"/>
</dbReference>
<proteinExistence type="inferred from homology"/>
<evidence type="ECO:0000259" key="3">
    <source>
        <dbReference type="PROSITE" id="PS51471"/>
    </source>
</evidence>
<dbReference type="Pfam" id="PF14226">
    <property type="entry name" value="DIOX_N"/>
    <property type="match status" value="1"/>
</dbReference>
<dbReference type="GO" id="GO:0016491">
    <property type="term" value="F:oxidoreductase activity"/>
    <property type="evidence" value="ECO:0007669"/>
    <property type="project" value="UniProtKB-KW"/>
</dbReference>
<dbReference type="SUPFAM" id="SSF51197">
    <property type="entry name" value="Clavaminate synthase-like"/>
    <property type="match status" value="1"/>
</dbReference>
<dbReference type="GO" id="GO:0044283">
    <property type="term" value="P:small molecule biosynthetic process"/>
    <property type="evidence" value="ECO:0007669"/>
    <property type="project" value="UniProtKB-ARBA"/>
</dbReference>
<sequence length="402" mass="45285">MKPEAVSDAVAEDGLNIPLIDFSAFTSSDEATKRSTAQAVVNGFQKTGFIYLKNHGISKPDVTTTFSESAKFFERPMDQKLAMGWTTPEANRGYSQPGREKTTDLKSAAEIEAKRAEEGADLKESFEIGREGEPKHPNHWPDQFDDDGKIFKERMLEFHDRCRKLHMRVMQAIAVGLGIDEDWFDSYCDGGDNTLRLLHYPAVKSTVFEQNKNTVRAGAHTDYGSITLLFQDMAGGLQVLSPNGNFIDATPIEDTIVVNAADLLARWSNDTIKSTKHRVVEPPSKADTHPARYSIAYFCNPNFDRFIDAIPGTYDDVRKKKYEGINRGIRLPYGDVFNGEKGHQQDPELLPFCDLRGHVSEMPADAKKLQRDRRSFCRNTALLKTNICGGIHSLTHRIYFRR</sequence>
<dbReference type="PANTHER" id="PTHR47990">
    <property type="entry name" value="2-OXOGLUTARATE (2OG) AND FE(II)-DEPENDENT OXYGENASE SUPERFAMILY PROTEIN-RELATED"/>
    <property type="match status" value="1"/>
</dbReference>
<dbReference type="OrthoDB" id="288590at2759"/>
<dbReference type="PRINTS" id="PR00682">
    <property type="entry name" value="IPNSYNTHASE"/>
</dbReference>
<dbReference type="PROSITE" id="PS51471">
    <property type="entry name" value="FE2OG_OXY"/>
    <property type="match status" value="1"/>
</dbReference>
<dbReference type="AlphaFoldDB" id="A0A3M7J9J1"/>
<dbReference type="Pfam" id="PF03171">
    <property type="entry name" value="2OG-FeII_Oxy"/>
    <property type="match status" value="1"/>
</dbReference>
<dbReference type="FunFam" id="2.60.120.330:FF:000030">
    <property type="entry name" value="Thymine dioxygenase"/>
    <property type="match status" value="1"/>
</dbReference>